<reference evidence="1 2" key="1">
    <citation type="submission" date="2018-02" db="EMBL/GenBank/DDBJ databases">
        <title>Comparative genomes isolates from brazilian mangrove.</title>
        <authorList>
            <person name="Araujo J.E."/>
            <person name="Taketani R.G."/>
            <person name="Silva M.C.P."/>
            <person name="Loureco M.V."/>
            <person name="Andreote F.D."/>
        </authorList>
    </citation>
    <scope>NUCLEOTIDE SEQUENCE [LARGE SCALE GENOMIC DNA]</scope>
    <source>
        <strain evidence="1 2">Hex-1 MGV</strain>
    </source>
</reference>
<accession>A0A2S8FEB7</accession>
<dbReference type="Gene3D" id="3.20.20.80">
    <property type="entry name" value="Glycosidases"/>
    <property type="match status" value="1"/>
</dbReference>
<evidence type="ECO:0000313" key="1">
    <source>
        <dbReference type="EMBL" id="PQO30521.1"/>
    </source>
</evidence>
<dbReference type="EMBL" id="PUHY01000014">
    <property type="protein sequence ID" value="PQO30521.1"/>
    <property type="molecule type" value="Genomic_DNA"/>
</dbReference>
<organism evidence="1 2">
    <name type="scientific">Blastopirellula marina</name>
    <dbReference type="NCBI Taxonomy" id="124"/>
    <lineage>
        <taxon>Bacteria</taxon>
        <taxon>Pseudomonadati</taxon>
        <taxon>Planctomycetota</taxon>
        <taxon>Planctomycetia</taxon>
        <taxon>Pirellulales</taxon>
        <taxon>Pirellulaceae</taxon>
        <taxon>Blastopirellula</taxon>
    </lineage>
</organism>
<evidence type="ECO:0000313" key="2">
    <source>
        <dbReference type="Proteomes" id="UP000238322"/>
    </source>
</evidence>
<evidence type="ECO:0008006" key="3">
    <source>
        <dbReference type="Google" id="ProtNLM"/>
    </source>
</evidence>
<dbReference type="SUPFAM" id="SSF51445">
    <property type="entry name" value="(Trans)glycosidases"/>
    <property type="match status" value="1"/>
</dbReference>
<gene>
    <name evidence="1" type="ORF">C5Y83_24500</name>
</gene>
<sequence length="459" mass="52727">MALLCLSPRPAFAIEPWKQDHWYWSVDGQPVLLLGGSDDDNLFQWPTEKLIPQLDRIAAAGGNYVRNTMSDRKDGGWEVYPFAQRDDGKYDLTQWNPEYWNRFESFLEETAKRKILVQIEVWDRFDYTDNRSSDPKRWENHPYNPINNANYTAEETKLAKRYPNHPGKNDQPFFFSTPKQRNIKPLLQVQEAFVNKMLDHSLKYDHVLYCIDNETAAEPAWGTYWATLIQKRAAAIEKSVPVTEMWDDWNLTAKRHRQTFDHPEIYTFVDVSQNNHNSGQKHWDNFQYVRNYLSKSPRPINTTKTYGADGNKFGHSDQDAIERFWRHLLGGAAAIRFHRPDSGLGINDKAVACIKAARLVTNEVPAWEWVPAMNSLKSNEPNECYAAATQSGGTIVLFFPKSDKAREVKWNAAKPSSTGWHVTWIDVDQGTIASDEQLSGNEIVPPKHLGNVAAILQAE</sequence>
<proteinExistence type="predicted"/>
<dbReference type="InterPro" id="IPR017853">
    <property type="entry name" value="GH"/>
</dbReference>
<name>A0A2S8FEB7_9BACT</name>
<protein>
    <recommendedName>
        <fullName evidence="3">Collagen-binding domain-containing protein</fullName>
    </recommendedName>
</protein>
<comment type="caution">
    <text evidence="1">The sequence shown here is derived from an EMBL/GenBank/DDBJ whole genome shotgun (WGS) entry which is preliminary data.</text>
</comment>
<dbReference type="AlphaFoldDB" id="A0A2S8FEB7"/>
<dbReference type="Proteomes" id="UP000238322">
    <property type="component" value="Unassembled WGS sequence"/>
</dbReference>